<protein>
    <submittedName>
        <fullName evidence="1">Transcriptional repressor</fullName>
    </submittedName>
</protein>
<evidence type="ECO:0000313" key="1">
    <source>
        <dbReference type="EMBL" id="MFC3302486.1"/>
    </source>
</evidence>
<proteinExistence type="predicted"/>
<dbReference type="EMBL" id="JBHRVA010000002">
    <property type="protein sequence ID" value="MFC3302486.1"/>
    <property type="molecule type" value="Genomic_DNA"/>
</dbReference>
<dbReference type="Proteomes" id="UP001595607">
    <property type="component" value="Unassembled WGS sequence"/>
</dbReference>
<accession>A0ABV7MBB4</accession>
<comment type="caution">
    <text evidence="1">The sequence shown here is derived from an EMBL/GenBank/DDBJ whole genome shotgun (WGS) entry which is preliminary data.</text>
</comment>
<dbReference type="Gene3D" id="1.10.10.10">
    <property type="entry name" value="Winged helix-like DNA-binding domain superfamily/Winged helix DNA-binding domain"/>
    <property type="match status" value="1"/>
</dbReference>
<gene>
    <name evidence="1" type="ORF">ACFONP_07050</name>
</gene>
<organism evidence="1 2">
    <name type="scientific">Parvularcula lutaonensis</name>
    <dbReference type="NCBI Taxonomy" id="491923"/>
    <lineage>
        <taxon>Bacteria</taxon>
        <taxon>Pseudomonadati</taxon>
        <taxon>Pseudomonadota</taxon>
        <taxon>Alphaproteobacteria</taxon>
        <taxon>Parvularculales</taxon>
        <taxon>Parvularculaceae</taxon>
        <taxon>Parvularcula</taxon>
    </lineage>
</organism>
<reference evidence="2" key="1">
    <citation type="journal article" date="2019" name="Int. J. Syst. Evol. Microbiol.">
        <title>The Global Catalogue of Microorganisms (GCM) 10K type strain sequencing project: providing services to taxonomists for standard genome sequencing and annotation.</title>
        <authorList>
            <consortium name="The Broad Institute Genomics Platform"/>
            <consortium name="The Broad Institute Genome Sequencing Center for Infectious Disease"/>
            <person name="Wu L."/>
            <person name="Ma J."/>
        </authorList>
    </citation>
    <scope>NUCLEOTIDE SEQUENCE [LARGE SCALE GENOMIC DNA]</scope>
    <source>
        <strain evidence="2">KCTC 22245</strain>
    </source>
</reference>
<dbReference type="InterPro" id="IPR036388">
    <property type="entry name" value="WH-like_DNA-bd_sf"/>
</dbReference>
<evidence type="ECO:0000313" key="2">
    <source>
        <dbReference type="Proteomes" id="UP001595607"/>
    </source>
</evidence>
<name>A0ABV7MBB4_9PROT</name>
<dbReference type="SUPFAM" id="SSF46785">
    <property type="entry name" value="Winged helix' DNA-binding domain"/>
    <property type="match status" value="1"/>
</dbReference>
<keyword evidence="2" id="KW-1185">Reference proteome</keyword>
<dbReference type="RefSeq" id="WP_189570782.1">
    <property type="nucleotide sequence ID" value="NZ_BMXU01000001.1"/>
</dbReference>
<dbReference type="InterPro" id="IPR036390">
    <property type="entry name" value="WH_DNA-bd_sf"/>
</dbReference>
<sequence length="153" mass="16688">MSHRLAVVSDRNAIAQPVKRRERMTANDRMVIECLREQGRPMKAYDLLDCLRAGGINAPMTIYRALSRLTESGKVKKIESLNAYFAMPADEASGPTAFLLCDRCQAVSLLPVEDHALLALVPEGVELKEAAIELTTGCLDGKPAVSEGTCRKS</sequence>